<accession>A0ABW2J5X9</accession>
<organism evidence="3 4">
    <name type="scientific">Herminiimonas aquatilis</name>
    <dbReference type="NCBI Taxonomy" id="345342"/>
    <lineage>
        <taxon>Bacteria</taxon>
        <taxon>Pseudomonadati</taxon>
        <taxon>Pseudomonadota</taxon>
        <taxon>Betaproteobacteria</taxon>
        <taxon>Burkholderiales</taxon>
        <taxon>Oxalobacteraceae</taxon>
        <taxon>Herminiimonas</taxon>
    </lineage>
</organism>
<sequence>MQNKWQASAFLKASAALHAGAAASALVWPSTMGFGIASLIANHAVLAAAGLWPRSSLLGPNVLRLAGDRAEIALTIDDGPDPKVTPYVLDILAEKNIKATFFCIASKVKQHPALVQRMIAEGHHIENHSMQHRHYFSVMGMGGIQKEILLAQQAIEDATGRAPRFFRAPAGLRNPFLDPVLHRLDLKLVSWTRRGFDTRVHDAKKITRRLLANAKAGDILLLHDGNASRKRNGQPVILDVLPQLIDKLKQQNLRFVRIEDGMRV</sequence>
<proteinExistence type="predicted"/>
<evidence type="ECO:0000259" key="2">
    <source>
        <dbReference type="PROSITE" id="PS51677"/>
    </source>
</evidence>
<keyword evidence="4" id="KW-1185">Reference proteome</keyword>
<feature type="signal peptide" evidence="1">
    <location>
        <begin position="1"/>
        <end position="21"/>
    </location>
</feature>
<evidence type="ECO:0000313" key="3">
    <source>
        <dbReference type="EMBL" id="MFC7298599.1"/>
    </source>
</evidence>
<keyword evidence="1" id="KW-0732">Signal</keyword>
<dbReference type="Proteomes" id="UP001596379">
    <property type="component" value="Unassembled WGS sequence"/>
</dbReference>
<dbReference type="PANTHER" id="PTHR10587">
    <property type="entry name" value="GLYCOSYL TRANSFERASE-RELATED"/>
    <property type="match status" value="1"/>
</dbReference>
<protein>
    <submittedName>
        <fullName evidence="3">Polysaccharide deacetylase family protein</fullName>
        <ecNumber evidence="3">3.-.-.-</ecNumber>
    </submittedName>
</protein>
<dbReference type="GO" id="GO:0016787">
    <property type="term" value="F:hydrolase activity"/>
    <property type="evidence" value="ECO:0007669"/>
    <property type="project" value="UniProtKB-KW"/>
</dbReference>
<comment type="caution">
    <text evidence="3">The sequence shown here is derived from an EMBL/GenBank/DDBJ whole genome shotgun (WGS) entry which is preliminary data.</text>
</comment>
<reference evidence="4" key="1">
    <citation type="journal article" date="2019" name="Int. J. Syst. Evol. Microbiol.">
        <title>The Global Catalogue of Microorganisms (GCM) 10K type strain sequencing project: providing services to taxonomists for standard genome sequencing and annotation.</title>
        <authorList>
            <consortium name="The Broad Institute Genomics Platform"/>
            <consortium name="The Broad Institute Genome Sequencing Center for Infectious Disease"/>
            <person name="Wu L."/>
            <person name="Ma J."/>
        </authorList>
    </citation>
    <scope>NUCLEOTIDE SEQUENCE [LARGE SCALE GENOMIC DNA]</scope>
    <source>
        <strain evidence="4">CCUG 36956</strain>
    </source>
</reference>
<dbReference type="InterPro" id="IPR002509">
    <property type="entry name" value="NODB_dom"/>
</dbReference>
<feature type="chain" id="PRO_5046635972" evidence="1">
    <location>
        <begin position="22"/>
        <end position="264"/>
    </location>
</feature>
<evidence type="ECO:0000313" key="4">
    <source>
        <dbReference type="Proteomes" id="UP001596379"/>
    </source>
</evidence>
<dbReference type="CDD" id="cd10917">
    <property type="entry name" value="CE4_NodB_like_6s_7s"/>
    <property type="match status" value="1"/>
</dbReference>
<name>A0ABW2J5X9_9BURK</name>
<dbReference type="InterPro" id="IPR050248">
    <property type="entry name" value="Polysacc_deacetylase_ArnD"/>
</dbReference>
<dbReference type="RefSeq" id="WP_382233866.1">
    <property type="nucleotide sequence ID" value="NZ_JBHTCC010000001.1"/>
</dbReference>
<dbReference type="EC" id="3.-.-.-" evidence="3"/>
<dbReference type="PROSITE" id="PS51677">
    <property type="entry name" value="NODB"/>
    <property type="match status" value="1"/>
</dbReference>
<keyword evidence="3" id="KW-0378">Hydrolase</keyword>
<dbReference type="InterPro" id="IPR011330">
    <property type="entry name" value="Glyco_hydro/deAcase_b/a-brl"/>
</dbReference>
<dbReference type="EMBL" id="JBHTCC010000001">
    <property type="protein sequence ID" value="MFC7298599.1"/>
    <property type="molecule type" value="Genomic_DNA"/>
</dbReference>
<dbReference type="Pfam" id="PF01522">
    <property type="entry name" value="Polysacc_deac_1"/>
    <property type="match status" value="1"/>
</dbReference>
<dbReference type="Gene3D" id="3.20.20.370">
    <property type="entry name" value="Glycoside hydrolase/deacetylase"/>
    <property type="match status" value="1"/>
</dbReference>
<feature type="domain" description="NodB homology" evidence="2">
    <location>
        <begin position="70"/>
        <end position="256"/>
    </location>
</feature>
<gene>
    <name evidence="3" type="ORF">ACFQO0_09140</name>
</gene>
<evidence type="ECO:0000256" key="1">
    <source>
        <dbReference type="SAM" id="SignalP"/>
    </source>
</evidence>
<dbReference type="SUPFAM" id="SSF88713">
    <property type="entry name" value="Glycoside hydrolase/deacetylase"/>
    <property type="match status" value="1"/>
</dbReference>